<dbReference type="Proteomes" id="UP000180088">
    <property type="component" value="Unassembled WGS sequence"/>
</dbReference>
<dbReference type="EMBL" id="MKCS01000002">
    <property type="protein sequence ID" value="OHX11503.1"/>
    <property type="molecule type" value="Genomic_DNA"/>
</dbReference>
<sequence>MEKSNPGHLEVPSQVSQSLQKLVDDGRTVKVLGRVKDGKLEIDSETLAALNKAHPQAHLSFVAVNAPFKTKEPSLN</sequence>
<protein>
    <submittedName>
        <fullName evidence="1">Uncharacterized protein</fullName>
    </submittedName>
</protein>
<reference evidence="3 4" key="1">
    <citation type="submission" date="2016-09" db="EMBL/GenBank/DDBJ databases">
        <title>Chromobacterium muskegensis sp. nov., an insecticidal bacterium isolated from Sphagnum bogs.</title>
        <authorList>
            <person name="Sparks M.E."/>
            <person name="Blackburn M.B."/>
            <person name="Gundersen-Rindal D.E."/>
            <person name="Mitchell A."/>
            <person name="Farrar R."/>
            <person name="Kuhar D."/>
        </authorList>
    </citation>
    <scope>NUCLEOTIDE SEQUENCE [LARGE SCALE GENOMIC DNA]</scope>
    <source>
        <strain evidence="2 4">14B-1</strain>
        <strain evidence="1 3">37-2</strain>
    </source>
</reference>
<evidence type="ECO:0000313" key="3">
    <source>
        <dbReference type="Proteomes" id="UP000180088"/>
    </source>
</evidence>
<comment type="caution">
    <text evidence="1">The sequence shown here is derived from an EMBL/GenBank/DDBJ whole genome shotgun (WGS) entry which is preliminary data.</text>
</comment>
<name>A0A1S1WX58_9NEIS</name>
<dbReference type="RefSeq" id="WP_071114432.1">
    <property type="nucleotide sequence ID" value="NZ_MKCS01000002.1"/>
</dbReference>
<dbReference type="EMBL" id="MKCT01000062">
    <property type="protein sequence ID" value="OHX17785.1"/>
    <property type="molecule type" value="Genomic_DNA"/>
</dbReference>
<proteinExistence type="predicted"/>
<dbReference type="STRING" id="1903179.BI347_17715"/>
<dbReference type="Proteomes" id="UP000180280">
    <property type="component" value="Unassembled WGS sequence"/>
</dbReference>
<evidence type="ECO:0000313" key="4">
    <source>
        <dbReference type="Proteomes" id="UP000180280"/>
    </source>
</evidence>
<evidence type="ECO:0000313" key="2">
    <source>
        <dbReference type="EMBL" id="OHX17785.1"/>
    </source>
</evidence>
<gene>
    <name evidence="2" type="ORF">BI344_20495</name>
    <name evidence="1" type="ORF">BI347_17715</name>
</gene>
<organism evidence="1 3">
    <name type="scientific">Chromobacterium sphagni</name>
    <dbReference type="NCBI Taxonomy" id="1903179"/>
    <lineage>
        <taxon>Bacteria</taxon>
        <taxon>Pseudomonadati</taxon>
        <taxon>Pseudomonadota</taxon>
        <taxon>Betaproteobacteria</taxon>
        <taxon>Neisseriales</taxon>
        <taxon>Chromobacteriaceae</taxon>
        <taxon>Chromobacterium</taxon>
    </lineage>
</organism>
<keyword evidence="4" id="KW-1185">Reference proteome</keyword>
<evidence type="ECO:0000313" key="1">
    <source>
        <dbReference type="EMBL" id="OHX11503.1"/>
    </source>
</evidence>
<dbReference type="AlphaFoldDB" id="A0A1S1WX58"/>
<accession>A0A1S1WX58</accession>